<reference evidence="1 2" key="1">
    <citation type="submission" date="2016-07" db="EMBL/GenBank/DDBJ databases">
        <title>Pervasive Adenine N6-methylation of Active Genes in Fungi.</title>
        <authorList>
            <consortium name="DOE Joint Genome Institute"/>
            <person name="Mondo S.J."/>
            <person name="Dannebaum R.O."/>
            <person name="Kuo R.C."/>
            <person name="Labutti K."/>
            <person name="Haridas S."/>
            <person name="Kuo A."/>
            <person name="Salamov A."/>
            <person name="Ahrendt S.R."/>
            <person name="Lipzen A."/>
            <person name="Sullivan W."/>
            <person name="Andreopoulos W.B."/>
            <person name="Clum A."/>
            <person name="Lindquist E."/>
            <person name="Daum C."/>
            <person name="Ramamoorthy G.K."/>
            <person name="Gryganskyi A."/>
            <person name="Culley D."/>
            <person name="Magnuson J.K."/>
            <person name="James T.Y."/>
            <person name="O'Malley M.A."/>
            <person name="Stajich J.E."/>
            <person name="Spatafora J.W."/>
            <person name="Visel A."/>
            <person name="Grigoriev I.V."/>
        </authorList>
    </citation>
    <scope>NUCLEOTIDE SEQUENCE [LARGE SCALE GENOMIC DNA]</scope>
    <source>
        <strain evidence="1 2">PL171</strain>
    </source>
</reference>
<dbReference type="EMBL" id="MCFL01000009">
    <property type="protein sequence ID" value="ORZ38395.1"/>
    <property type="molecule type" value="Genomic_DNA"/>
</dbReference>
<accession>A0A1Y2HUV9</accession>
<evidence type="ECO:0000313" key="2">
    <source>
        <dbReference type="Proteomes" id="UP000193411"/>
    </source>
</evidence>
<keyword evidence="2" id="KW-1185">Reference proteome</keyword>
<dbReference type="PANTHER" id="PTHR46586">
    <property type="entry name" value="ANKYRIN REPEAT-CONTAINING PROTEIN"/>
    <property type="match status" value="1"/>
</dbReference>
<dbReference type="InterPro" id="IPR052050">
    <property type="entry name" value="SecEffector_AnkRepeat"/>
</dbReference>
<organism evidence="1 2">
    <name type="scientific">Catenaria anguillulae PL171</name>
    <dbReference type="NCBI Taxonomy" id="765915"/>
    <lineage>
        <taxon>Eukaryota</taxon>
        <taxon>Fungi</taxon>
        <taxon>Fungi incertae sedis</taxon>
        <taxon>Blastocladiomycota</taxon>
        <taxon>Blastocladiomycetes</taxon>
        <taxon>Blastocladiales</taxon>
        <taxon>Catenariaceae</taxon>
        <taxon>Catenaria</taxon>
    </lineage>
</organism>
<gene>
    <name evidence="1" type="ORF">BCR44DRAFT_1429165</name>
</gene>
<dbReference type="PANTHER" id="PTHR46586:SF3">
    <property type="entry name" value="ANKYRIN REPEAT-CONTAINING PROTEIN"/>
    <property type="match status" value="1"/>
</dbReference>
<dbReference type="Proteomes" id="UP000193411">
    <property type="component" value="Unassembled WGS sequence"/>
</dbReference>
<proteinExistence type="predicted"/>
<protein>
    <submittedName>
        <fullName evidence="1">Uncharacterized protein</fullName>
    </submittedName>
</protein>
<name>A0A1Y2HUV9_9FUNG</name>
<evidence type="ECO:0000313" key="1">
    <source>
        <dbReference type="EMBL" id="ORZ38395.1"/>
    </source>
</evidence>
<sequence length="675" mass="76169">MDVLISFTPFAMDAISLSCTPLPRHLLVEIAEQILVLAIRANTNAQDPLMNPAPMATYLNVLPDSPARDITRAAIMQMWWIDCNLASVHGHVFLLDLLVAMAQHRPLQYSLRALYGAIENCHLDVVKWWYQQVEASHYATNPHFYIGPWLAIPGSDLERHVDRAIQSGDPKAVSIFEWFITSILEWDTSDLPLTSEQAQQVCHLFPFVIKHEYWPILSKFFGDDRSLAIQRAALCFTRAATTRYSRDSFFIDVFESGNLGFVHQVLLALEQNKIDVSLEQCTRAALKSGHLHLIEWFVAEKGVTLDWDLIVQNFMMDGHGKHLQVLDWFLDRFGLAREHVGLLLELAARHGSVAWLERAYEVDPGCASFNMPAASSLLQAATDCAQVQVLEWWQEKGLPVCNAESTLYDLDAACLHENATDVLDWWACKSGLTSCYRYSDKAFFNASLNGCVAVLEWWKIKFGMPITLANRGPNFLLQVSKVNHQAKFDPELSEAHSRAKAVSWAAMVRWWVQSGLLELGDLELLHDVAALAGDVLLLDHLLKHRVWQDNEHLWTLPLLCSATVYDAVHVVHYLTQGRPASGGDGQLNDSAVVAKLVDTALCFEARNVIHWIHEELVGPFHISANQMELVNRAIKDSKAMVEMDFSEWRFGHVSAMMDWTNANLFIHSEQPEAAV</sequence>
<dbReference type="OrthoDB" id="58683at2759"/>
<dbReference type="AlphaFoldDB" id="A0A1Y2HUV9"/>
<comment type="caution">
    <text evidence="1">The sequence shown here is derived from an EMBL/GenBank/DDBJ whole genome shotgun (WGS) entry which is preliminary data.</text>
</comment>